<dbReference type="InterPro" id="IPR036250">
    <property type="entry name" value="AcylCo_DH-like_C"/>
</dbReference>
<dbReference type="SUPFAM" id="SSF56645">
    <property type="entry name" value="Acyl-CoA dehydrogenase NM domain-like"/>
    <property type="match status" value="1"/>
</dbReference>
<evidence type="ECO:0000313" key="3">
    <source>
        <dbReference type="Proteomes" id="UP000268084"/>
    </source>
</evidence>
<dbReference type="KEGG" id="nak:EH165_11545"/>
<name>A0A3G8ZPF8_9ACTN</name>
<keyword evidence="3" id="KW-1185">Reference proteome</keyword>
<keyword evidence="1" id="KW-1133">Transmembrane helix</keyword>
<reference evidence="2 3" key="1">
    <citation type="submission" date="2018-11" db="EMBL/GenBank/DDBJ databases">
        <authorList>
            <person name="Da X."/>
        </authorList>
    </citation>
    <scope>NUCLEOTIDE SEQUENCE [LARGE SCALE GENOMIC DNA]</scope>
    <source>
        <strain evidence="2 3">S14-144</strain>
    </source>
</reference>
<dbReference type="GO" id="GO:0016627">
    <property type="term" value="F:oxidoreductase activity, acting on the CH-CH group of donors"/>
    <property type="evidence" value="ECO:0007669"/>
    <property type="project" value="InterPro"/>
</dbReference>
<organism evidence="2 3">
    <name type="scientific">Nakamurella antarctica</name>
    <dbReference type="NCBI Taxonomy" id="1902245"/>
    <lineage>
        <taxon>Bacteria</taxon>
        <taxon>Bacillati</taxon>
        <taxon>Actinomycetota</taxon>
        <taxon>Actinomycetes</taxon>
        <taxon>Nakamurellales</taxon>
        <taxon>Nakamurellaceae</taxon>
        <taxon>Nakamurella</taxon>
    </lineage>
</organism>
<dbReference type="Gene3D" id="1.20.140.10">
    <property type="entry name" value="Butyryl-CoA Dehydrogenase, subunit A, domain 3"/>
    <property type="match status" value="1"/>
</dbReference>
<dbReference type="InterPro" id="IPR009100">
    <property type="entry name" value="AcylCoA_DH/oxidase_NM_dom_sf"/>
</dbReference>
<accession>A0A3G8ZPF8</accession>
<dbReference type="OrthoDB" id="107064at2"/>
<dbReference type="EMBL" id="CP034170">
    <property type="protein sequence ID" value="AZI58675.1"/>
    <property type="molecule type" value="Genomic_DNA"/>
</dbReference>
<dbReference type="RefSeq" id="WP_124799583.1">
    <property type="nucleotide sequence ID" value="NZ_CP034170.1"/>
</dbReference>
<feature type="transmembrane region" description="Helical" evidence="1">
    <location>
        <begin position="197"/>
        <end position="220"/>
    </location>
</feature>
<dbReference type="Proteomes" id="UP000268084">
    <property type="component" value="Chromosome"/>
</dbReference>
<dbReference type="SUPFAM" id="SSF47203">
    <property type="entry name" value="Acyl-CoA dehydrogenase C-terminal domain-like"/>
    <property type="match status" value="1"/>
</dbReference>
<keyword evidence="1" id="KW-0812">Transmembrane</keyword>
<proteinExistence type="predicted"/>
<dbReference type="AlphaFoldDB" id="A0A3G8ZPF8"/>
<protein>
    <submittedName>
        <fullName evidence="2">Acyl-CoA dehydrogenase</fullName>
    </submittedName>
</protein>
<keyword evidence="1" id="KW-0472">Membrane</keyword>
<evidence type="ECO:0000313" key="2">
    <source>
        <dbReference type="EMBL" id="AZI58675.1"/>
    </source>
</evidence>
<gene>
    <name evidence="2" type="ORF">EH165_11545</name>
</gene>
<dbReference type="Gene3D" id="2.40.110.10">
    <property type="entry name" value="Butyryl-CoA Dehydrogenase, subunit A, domain 2"/>
    <property type="match status" value="1"/>
</dbReference>
<evidence type="ECO:0000256" key="1">
    <source>
        <dbReference type="SAM" id="Phobius"/>
    </source>
</evidence>
<dbReference type="InterPro" id="IPR046373">
    <property type="entry name" value="Acyl-CoA_Oxase/DH_mid-dom_sf"/>
</dbReference>
<reference evidence="2 3" key="2">
    <citation type="submission" date="2018-12" db="EMBL/GenBank/DDBJ databases">
        <title>Nakamurella antarcticus sp. nov., isolated from Antarctica South Shetland Islands soil.</title>
        <authorList>
            <person name="Peng F."/>
        </authorList>
    </citation>
    <scope>NUCLEOTIDE SEQUENCE [LARGE SCALE GENOMIC DNA]</scope>
    <source>
        <strain evidence="2 3">S14-144</strain>
    </source>
</reference>
<sequence>MPVTVVSSFDVQAFLVQAAGVKGNAAQALSLASELSAAAPMPGSGGTAARWQMLSDIAAIDLTAARVAEAHLDALAILSEAGLNLAAAGSTWGVFAAEAPGATVDARERPDGSWLLTGTKPWCSLAGSVSDALVTAHTPGGHRRLFAISLRDAGIEVQTGAWKSLGLAQVVSTAIELDQVSATPVGDEDWYLQRPGFAWGGMGVAACWYGGAVGIARFLFRKLAERDVDQISQMQVGAVDVQLTAARSVLAAAAMAVDSGAATGVAGSLLATRVRCVVADAAEDVITRVGHLLGPAPLALDEDHARRVADLQIYLRQHHAEKDEAALGRDVLAGDLPW</sequence>